<dbReference type="Gene3D" id="1.20.1070.10">
    <property type="entry name" value="Rhodopsin 7-helix transmembrane proteins"/>
    <property type="match status" value="1"/>
</dbReference>
<accession>A0A1I7WQF2</accession>
<dbReference type="PANTHER" id="PTHR24238:SF76">
    <property type="entry name" value="G_PROTEIN_RECEP_F1_2 DOMAIN-CONTAINING PROTEIN"/>
    <property type="match status" value="1"/>
</dbReference>
<feature type="transmembrane region" description="Helical" evidence="5">
    <location>
        <begin position="128"/>
        <end position="145"/>
    </location>
</feature>
<keyword evidence="5" id="KW-1133">Transmembrane helix</keyword>
<evidence type="ECO:0000256" key="5">
    <source>
        <dbReference type="SAM" id="Phobius"/>
    </source>
</evidence>
<evidence type="ECO:0000256" key="3">
    <source>
        <dbReference type="ARBA" id="ARBA00023170"/>
    </source>
</evidence>
<keyword evidence="2" id="KW-0297">G-protein coupled receptor</keyword>
<keyword evidence="5" id="KW-0812">Transmembrane</keyword>
<keyword evidence="4" id="KW-0807">Transducer</keyword>
<dbReference type="WBParaSite" id="Hba_07321">
    <property type="protein sequence ID" value="Hba_07321"/>
    <property type="gene ID" value="Hba_07321"/>
</dbReference>
<keyword evidence="6" id="KW-1185">Reference proteome</keyword>
<comment type="subcellular location">
    <subcellularLocation>
        <location evidence="1">Membrane</location>
        <topology evidence="1">Multi-pass membrane protein</topology>
    </subcellularLocation>
</comment>
<dbReference type="GO" id="GO:0008188">
    <property type="term" value="F:neuropeptide receptor activity"/>
    <property type="evidence" value="ECO:0007669"/>
    <property type="project" value="TreeGrafter"/>
</dbReference>
<dbReference type="PANTHER" id="PTHR24238">
    <property type="entry name" value="G-PROTEIN COUPLED RECEPTOR"/>
    <property type="match status" value="1"/>
</dbReference>
<keyword evidence="3" id="KW-0675">Receptor</keyword>
<dbReference type="SUPFAM" id="SSF81321">
    <property type="entry name" value="Family A G protein-coupled receptor-like"/>
    <property type="match status" value="1"/>
</dbReference>
<evidence type="ECO:0000256" key="1">
    <source>
        <dbReference type="ARBA" id="ARBA00004141"/>
    </source>
</evidence>
<feature type="transmembrane region" description="Helical" evidence="5">
    <location>
        <begin position="48"/>
        <end position="70"/>
    </location>
</feature>
<feature type="transmembrane region" description="Helical" evidence="5">
    <location>
        <begin position="96"/>
        <end position="116"/>
    </location>
</feature>
<organism evidence="6 7">
    <name type="scientific">Heterorhabditis bacteriophora</name>
    <name type="common">Entomopathogenic nematode worm</name>
    <dbReference type="NCBI Taxonomy" id="37862"/>
    <lineage>
        <taxon>Eukaryota</taxon>
        <taxon>Metazoa</taxon>
        <taxon>Ecdysozoa</taxon>
        <taxon>Nematoda</taxon>
        <taxon>Chromadorea</taxon>
        <taxon>Rhabditida</taxon>
        <taxon>Rhabditina</taxon>
        <taxon>Rhabditomorpha</taxon>
        <taxon>Strongyloidea</taxon>
        <taxon>Heterorhabditidae</taxon>
        <taxon>Heterorhabditis</taxon>
    </lineage>
</organism>
<dbReference type="Proteomes" id="UP000095283">
    <property type="component" value="Unplaced"/>
</dbReference>
<proteinExistence type="predicted"/>
<protein>
    <submittedName>
        <fullName evidence="7">7TM_GPCR_Srx domain-containing protein</fullName>
    </submittedName>
</protein>
<name>A0A1I7WQF2_HETBA</name>
<feature type="transmembrane region" description="Helical" evidence="5">
    <location>
        <begin position="16"/>
        <end position="36"/>
    </location>
</feature>
<evidence type="ECO:0000256" key="2">
    <source>
        <dbReference type="ARBA" id="ARBA00023040"/>
    </source>
</evidence>
<evidence type="ECO:0000313" key="7">
    <source>
        <dbReference type="WBParaSite" id="Hba_07321"/>
    </source>
</evidence>
<keyword evidence="5" id="KW-0472">Membrane</keyword>
<evidence type="ECO:0000256" key="4">
    <source>
        <dbReference type="ARBA" id="ARBA00023224"/>
    </source>
</evidence>
<dbReference type="GO" id="GO:0005886">
    <property type="term" value="C:plasma membrane"/>
    <property type="evidence" value="ECO:0007669"/>
    <property type="project" value="TreeGrafter"/>
</dbReference>
<evidence type="ECO:0000313" key="6">
    <source>
        <dbReference type="Proteomes" id="UP000095283"/>
    </source>
</evidence>
<dbReference type="AlphaFoldDB" id="A0A1I7WQF2"/>
<reference evidence="7" key="1">
    <citation type="submission" date="2016-11" db="UniProtKB">
        <authorList>
            <consortium name="WormBaseParasite"/>
        </authorList>
    </citation>
    <scope>IDENTIFICATION</scope>
</reference>
<sequence length="146" mass="17495">MEDPQWYHRPLDLEDMIAGGSMLTIGTLTISLYAIVMRIMWKQDKDIVGYRFLISTGVTDMLLLINYGIWPGLTILTKSEIITPNMRHWLQIYLDWAWFSMVWHYSVVGWSRWYAIRSPHEFRNQKRWISYLICSCCYILSMIQYL</sequence>